<evidence type="ECO:0000313" key="1">
    <source>
        <dbReference type="EMBL" id="VDO31311.1"/>
    </source>
</evidence>
<evidence type="ECO:0000313" key="2">
    <source>
        <dbReference type="Proteomes" id="UP000268014"/>
    </source>
</evidence>
<dbReference type="WBParaSite" id="HPLM_0000723601-mRNA-1">
    <property type="protein sequence ID" value="HPLM_0000723601-mRNA-1"/>
    <property type="gene ID" value="HPLM_0000723601"/>
</dbReference>
<protein>
    <submittedName>
        <fullName evidence="1 3">Uncharacterized protein</fullName>
    </submittedName>
</protein>
<dbReference type="EMBL" id="UZAF01016623">
    <property type="protein sequence ID" value="VDO31311.1"/>
    <property type="molecule type" value="Genomic_DNA"/>
</dbReference>
<organism evidence="3">
    <name type="scientific">Haemonchus placei</name>
    <name type="common">Barber's pole worm</name>
    <dbReference type="NCBI Taxonomy" id="6290"/>
    <lineage>
        <taxon>Eukaryota</taxon>
        <taxon>Metazoa</taxon>
        <taxon>Ecdysozoa</taxon>
        <taxon>Nematoda</taxon>
        <taxon>Chromadorea</taxon>
        <taxon>Rhabditida</taxon>
        <taxon>Rhabditina</taxon>
        <taxon>Rhabditomorpha</taxon>
        <taxon>Strongyloidea</taxon>
        <taxon>Trichostrongylidae</taxon>
        <taxon>Haemonchus</taxon>
    </lineage>
</organism>
<keyword evidence="2" id="KW-1185">Reference proteome</keyword>
<gene>
    <name evidence="1" type="ORF">HPLM_LOCUS7228</name>
</gene>
<dbReference type="AlphaFoldDB" id="A0A158QLX7"/>
<proteinExistence type="predicted"/>
<sequence length="98" mass="10996">MVDEIITEEYRSDIVDQRHNRAAQSANVGAISSSHTTFGNQLVRCCTATFEILAATFVAFVEIPSHSKQISCFTSSFKFFNSQSFTEYMPSNGSQLEW</sequence>
<name>A0A158QLX7_HAEPC</name>
<accession>A0A158QLX7</accession>
<evidence type="ECO:0000313" key="3">
    <source>
        <dbReference type="WBParaSite" id="HPLM_0000723601-mRNA-1"/>
    </source>
</evidence>
<reference evidence="1 2" key="2">
    <citation type="submission" date="2018-11" db="EMBL/GenBank/DDBJ databases">
        <authorList>
            <consortium name="Pathogen Informatics"/>
        </authorList>
    </citation>
    <scope>NUCLEOTIDE SEQUENCE [LARGE SCALE GENOMIC DNA]</scope>
    <source>
        <strain evidence="1 2">MHpl1</strain>
    </source>
</reference>
<reference evidence="3" key="1">
    <citation type="submission" date="2016-04" db="UniProtKB">
        <authorList>
            <consortium name="WormBaseParasite"/>
        </authorList>
    </citation>
    <scope>IDENTIFICATION</scope>
</reference>
<dbReference type="Proteomes" id="UP000268014">
    <property type="component" value="Unassembled WGS sequence"/>
</dbReference>